<evidence type="ECO:0000313" key="4">
    <source>
        <dbReference type="EMBL" id="AEF82079.1"/>
    </source>
</evidence>
<dbReference type="Pfam" id="PF00583">
    <property type="entry name" value="Acetyltransf_1"/>
    <property type="match status" value="1"/>
</dbReference>
<dbReference type="InParanoid" id="F5YGE0"/>
<dbReference type="CDD" id="cd04301">
    <property type="entry name" value="NAT_SF"/>
    <property type="match status" value="1"/>
</dbReference>
<name>F5YGE0_LEAAZ</name>
<dbReference type="HOGENOM" id="CLU_076898_0_0_12"/>
<reference evidence="4 5" key="2">
    <citation type="journal article" date="2011" name="ISME J.">
        <title>RNA-seq reveals cooperative metabolic interactions between two termite-gut spirochete species in co-culture.</title>
        <authorList>
            <person name="Rosenthal A.Z."/>
            <person name="Matson E.G."/>
            <person name="Eldar A."/>
            <person name="Leadbetter J.R."/>
        </authorList>
    </citation>
    <scope>NUCLEOTIDE SEQUENCE [LARGE SCALE GENOMIC DNA]</scope>
    <source>
        <strain evidence="5">ATCC BAA-888 / DSM 13862 / ZAS-9</strain>
    </source>
</reference>
<dbReference type="SUPFAM" id="SSF55729">
    <property type="entry name" value="Acyl-CoA N-acyltransferases (Nat)"/>
    <property type="match status" value="1"/>
</dbReference>
<keyword evidence="5" id="KW-1185">Reference proteome</keyword>
<dbReference type="PANTHER" id="PTHR43877:SF2">
    <property type="entry name" value="AMINOALKYLPHOSPHONATE N-ACETYLTRANSFERASE-RELATED"/>
    <property type="match status" value="1"/>
</dbReference>
<evidence type="ECO:0000313" key="5">
    <source>
        <dbReference type="Proteomes" id="UP000009222"/>
    </source>
</evidence>
<accession>F5YGE0</accession>
<feature type="domain" description="N-acetyltransferase" evidence="3">
    <location>
        <begin position="146"/>
        <end position="285"/>
    </location>
</feature>
<dbReference type="AlphaFoldDB" id="F5YGE0"/>
<protein>
    <submittedName>
        <fullName evidence="4">Acetyltransferase, GNAT family</fullName>
    </submittedName>
</protein>
<dbReference type="GO" id="GO:0016747">
    <property type="term" value="F:acyltransferase activity, transferring groups other than amino-acyl groups"/>
    <property type="evidence" value="ECO:0007669"/>
    <property type="project" value="InterPro"/>
</dbReference>
<dbReference type="EMBL" id="CP001841">
    <property type="protein sequence ID" value="AEF82079.1"/>
    <property type="molecule type" value="Genomic_DNA"/>
</dbReference>
<dbReference type="Gene3D" id="3.40.630.30">
    <property type="match status" value="1"/>
</dbReference>
<gene>
    <name evidence="4" type="ordered locus">TREAZ_2378</name>
</gene>
<dbReference type="eggNOG" id="COG3393">
    <property type="taxonomic scope" value="Bacteria"/>
</dbReference>
<dbReference type="KEGG" id="taz:TREAZ_2378"/>
<keyword evidence="2" id="KW-0012">Acyltransferase</keyword>
<dbReference type="RefSeq" id="WP_015713136.1">
    <property type="nucleotide sequence ID" value="NC_015577.1"/>
</dbReference>
<dbReference type="InterPro" id="IPR016181">
    <property type="entry name" value="Acyl_CoA_acyltransferase"/>
</dbReference>
<evidence type="ECO:0000256" key="1">
    <source>
        <dbReference type="ARBA" id="ARBA00022679"/>
    </source>
</evidence>
<evidence type="ECO:0000256" key="2">
    <source>
        <dbReference type="ARBA" id="ARBA00023315"/>
    </source>
</evidence>
<proteinExistence type="predicted"/>
<evidence type="ECO:0000259" key="3">
    <source>
        <dbReference type="PROSITE" id="PS51186"/>
    </source>
</evidence>
<keyword evidence="1 4" id="KW-0808">Transferase</keyword>
<sequence length="285" mass="32186">MDKNQQKQVWKKLPRKMYSEAQEFLEDREDQCVSACARFLHMKGSRDHVWALRNGTGSIKALLLHSRRSLYPILNGNHDIALPKFLNNFLLKVPIHAVQGLKPDAEILEAAMESKGYHPAERIDYDLMALEDPPVSSCFRSGPVNLALRPPMPGDIEELFQLQAAYEQEEVLPKGAVFYPAASRANLERLLRNEQMLLACLDGRIVGKINTSAASFTRYQIGGVYVRPDYRGRGIAVRMAAVFLKGLINEGRGVTLFVKKQNAAARAVYRHTGFTVQGDYRICYY</sequence>
<dbReference type="InterPro" id="IPR050832">
    <property type="entry name" value="Bact_Acetyltransf"/>
</dbReference>
<organism evidence="4 5">
    <name type="scientific">Leadbettera azotonutricia (strain ATCC BAA-888 / DSM 13862 / ZAS-9)</name>
    <name type="common">Treponema azotonutricium</name>
    <dbReference type="NCBI Taxonomy" id="545695"/>
    <lineage>
        <taxon>Bacteria</taxon>
        <taxon>Pseudomonadati</taxon>
        <taxon>Spirochaetota</taxon>
        <taxon>Spirochaetia</taxon>
        <taxon>Spirochaetales</taxon>
        <taxon>Breznakiellaceae</taxon>
        <taxon>Leadbettera</taxon>
    </lineage>
</organism>
<dbReference type="STRING" id="545695.TREAZ_2378"/>
<dbReference type="PANTHER" id="PTHR43877">
    <property type="entry name" value="AMINOALKYLPHOSPHONATE N-ACETYLTRANSFERASE-RELATED-RELATED"/>
    <property type="match status" value="1"/>
</dbReference>
<dbReference type="PROSITE" id="PS51186">
    <property type="entry name" value="GNAT"/>
    <property type="match status" value="1"/>
</dbReference>
<dbReference type="Proteomes" id="UP000009222">
    <property type="component" value="Chromosome"/>
</dbReference>
<reference evidence="5" key="1">
    <citation type="submission" date="2009-12" db="EMBL/GenBank/DDBJ databases">
        <title>Complete sequence of Treponema azotonutricium strain ZAS-9.</title>
        <authorList>
            <person name="Tetu S.G."/>
            <person name="Matson E."/>
            <person name="Ren Q."/>
            <person name="Seshadri R."/>
            <person name="Elbourne L."/>
            <person name="Hassan K.A."/>
            <person name="Durkin A."/>
            <person name="Radune D."/>
            <person name="Mohamoud Y."/>
            <person name="Shay R."/>
            <person name="Jin S."/>
            <person name="Zhang X."/>
            <person name="Lucey K."/>
            <person name="Ballor N.R."/>
            <person name="Ottesen E."/>
            <person name="Rosenthal R."/>
            <person name="Allen A."/>
            <person name="Leadbetter J.R."/>
            <person name="Paulsen I.T."/>
        </authorList>
    </citation>
    <scope>NUCLEOTIDE SEQUENCE [LARGE SCALE GENOMIC DNA]</scope>
    <source>
        <strain evidence="5">ATCC BAA-888 / DSM 13862 / ZAS-9</strain>
    </source>
</reference>
<dbReference type="InterPro" id="IPR000182">
    <property type="entry name" value="GNAT_dom"/>
</dbReference>